<gene>
    <name evidence="3" type="ORF">CANARDRAFT_9074</name>
</gene>
<name>A0A1E4SX46_9ASCO</name>
<feature type="domain" description="Transcription factor IIIC putative zinc-finger" evidence="2">
    <location>
        <begin position="608"/>
        <end position="671"/>
    </location>
</feature>
<evidence type="ECO:0000313" key="3">
    <source>
        <dbReference type="EMBL" id="ODV84081.1"/>
    </source>
</evidence>
<dbReference type="EMBL" id="KV453859">
    <property type="protein sequence ID" value="ODV84081.1"/>
    <property type="molecule type" value="Genomic_DNA"/>
</dbReference>
<keyword evidence="4" id="KW-1185">Reference proteome</keyword>
<sequence>MLEDFILTKLIVSGNIPDNQEWCDDGTLSIIGRKELIILKPRNLKADSIAAVSELFTLKRQTGSIRTLNNLLYDAFTDDETIRVGQVQGMELNSAVECNWSSCGVNGGDKSAVLSVVTDTMSGFILENDRFSEWVIVASLHEAIIKFENMRKNQRKIDLKKMITSKDLSKLRIHSVAWSKNIEPENFTTTIWPIKPSSLFLVCTEDTEVWCYYLDENKEIHRLNKFDLTECEPDDVYIKKCKISDWIYTDKTNQLHCYVGVNLTNNQVIIKKMIYDFNSQSVFFEDFKEVVPQSSRLTSCFDFRLLSDGAIGVCVVSTNKLSMGIIIGDAIKVKESDLKETFVNLVSCIQYGDAKEHNVILSNQLKDLIILKYSWCESDNMELHKFDYSKRMENSLSNPLISKLNEINKTNKSSLISIALHPSGAFVSMVHTIKQPYVDTRTSADKEASLSIVPLTRTNLPVDSILNRWSINYRASYKNQTYMLLKSVDGEMDLKLEKPPELKIDFTDEKPNLTEILQTNLYLSQISESTRLYSLVQSFESQNLLKTIASIVVQYIDKFEELDKLEDLDRLMYYSYCKLLNKPFETKTINLTIIELDCTESFDADSQDDMSTIVSLEGHGWRRCGITLLPMFDTKIKRCGECQTGVLNIEQPSLAKIVVDALAICVFCGEQYLLR</sequence>
<dbReference type="AlphaFoldDB" id="A0A1E4SX46"/>
<evidence type="ECO:0008006" key="5">
    <source>
        <dbReference type="Google" id="ProtNLM"/>
    </source>
</evidence>
<evidence type="ECO:0000259" key="1">
    <source>
        <dbReference type="Pfam" id="PF12657"/>
    </source>
</evidence>
<evidence type="ECO:0000259" key="2">
    <source>
        <dbReference type="Pfam" id="PF12660"/>
    </source>
</evidence>
<dbReference type="Pfam" id="PF12660">
    <property type="entry name" value="zf-TFIIIC"/>
    <property type="match status" value="1"/>
</dbReference>
<feature type="domain" description="Transcription factor IIIC 90kDa subunit N-terminal" evidence="1">
    <location>
        <begin position="22"/>
        <end position="281"/>
    </location>
</feature>
<reference evidence="4" key="1">
    <citation type="submission" date="2016-04" db="EMBL/GenBank/DDBJ databases">
        <title>Comparative genomics of biotechnologically important yeasts.</title>
        <authorList>
            <consortium name="DOE Joint Genome Institute"/>
            <person name="Riley R."/>
            <person name="Haridas S."/>
            <person name="Wolfe K.H."/>
            <person name="Lopes M.R."/>
            <person name="Hittinger C.T."/>
            <person name="Goker M."/>
            <person name="Salamov A."/>
            <person name="Wisecaver J."/>
            <person name="Long T.M."/>
            <person name="Aerts A.L."/>
            <person name="Barry K."/>
            <person name="Choi C."/>
            <person name="Clum A."/>
            <person name="Coughlan A.Y."/>
            <person name="Deshpande S."/>
            <person name="Douglass A.P."/>
            <person name="Hanson S.J."/>
            <person name="Klenk H.-P."/>
            <person name="Labutti K."/>
            <person name="Lapidus A."/>
            <person name="Lindquist E."/>
            <person name="Lipzen A."/>
            <person name="Meier-Kolthoff J.P."/>
            <person name="Ohm R.A."/>
            <person name="Otillar R.P."/>
            <person name="Pangilinan J."/>
            <person name="Peng Y."/>
            <person name="Rokas A."/>
            <person name="Rosa C.A."/>
            <person name="Scheuner C."/>
            <person name="Sibirny A.A."/>
            <person name="Slot J.C."/>
            <person name="Stielow J.B."/>
            <person name="Sun H."/>
            <person name="Kurtzman C.P."/>
            <person name="Blackwell M."/>
            <person name="Grigoriev I.V."/>
            <person name="Jeffries T.W."/>
        </authorList>
    </citation>
    <scope>NUCLEOTIDE SEQUENCE [LARGE SCALE GENOMIC DNA]</scope>
    <source>
        <strain evidence="4">NRRL YB-2248</strain>
    </source>
</reference>
<dbReference type="InterPro" id="IPR024761">
    <property type="entry name" value="TFIIIC_delta_N"/>
</dbReference>
<protein>
    <recommendedName>
        <fullName evidence="5">Transcription factor IIIC putative zinc-finger domain-containing protein</fullName>
    </recommendedName>
</protein>
<accession>A0A1E4SX46</accession>
<dbReference type="InterPro" id="IPR024764">
    <property type="entry name" value="TFIIIC_Znf"/>
</dbReference>
<dbReference type="OrthoDB" id="6021743at2759"/>
<proteinExistence type="predicted"/>
<evidence type="ECO:0000313" key="4">
    <source>
        <dbReference type="Proteomes" id="UP000094801"/>
    </source>
</evidence>
<dbReference type="Proteomes" id="UP000094801">
    <property type="component" value="Unassembled WGS sequence"/>
</dbReference>
<organism evidence="3 4">
    <name type="scientific">[Candida] arabinofermentans NRRL YB-2248</name>
    <dbReference type="NCBI Taxonomy" id="983967"/>
    <lineage>
        <taxon>Eukaryota</taxon>
        <taxon>Fungi</taxon>
        <taxon>Dikarya</taxon>
        <taxon>Ascomycota</taxon>
        <taxon>Saccharomycotina</taxon>
        <taxon>Pichiomycetes</taxon>
        <taxon>Pichiales</taxon>
        <taxon>Pichiaceae</taxon>
        <taxon>Ogataea</taxon>
        <taxon>Ogataea/Candida clade</taxon>
    </lineage>
</organism>
<dbReference type="Pfam" id="PF12657">
    <property type="entry name" value="TFIIIC_delta"/>
    <property type="match status" value="1"/>
</dbReference>